<dbReference type="GO" id="GO:0003677">
    <property type="term" value="F:DNA binding"/>
    <property type="evidence" value="ECO:0007669"/>
    <property type="project" value="UniProtKB-KW"/>
</dbReference>
<dbReference type="Proteomes" id="UP001085076">
    <property type="component" value="Miscellaneous, Linkage group lg05"/>
</dbReference>
<gene>
    <name evidence="9" type="ORF">J5N97_018503</name>
</gene>
<dbReference type="PANTHER" id="PTHR45855:SF23">
    <property type="entry name" value="TRANSCRIPTION FACTOR MEE8-RELATED"/>
    <property type="match status" value="1"/>
</dbReference>
<comment type="similarity">
    <text evidence="2">Belongs to the bHLH protein family.</text>
</comment>
<dbReference type="GO" id="GO:0005634">
    <property type="term" value="C:nucleus"/>
    <property type="evidence" value="ECO:0007669"/>
    <property type="project" value="UniProtKB-SubCell"/>
</dbReference>
<dbReference type="InterPro" id="IPR011598">
    <property type="entry name" value="bHLH_dom"/>
</dbReference>
<dbReference type="InterPro" id="IPR036638">
    <property type="entry name" value="HLH_DNA-bd_sf"/>
</dbReference>
<accession>A0A9D5CCR2</accession>
<dbReference type="CDD" id="cd11445">
    <property type="entry name" value="bHLH_AtPIF_like"/>
    <property type="match status" value="1"/>
</dbReference>
<evidence type="ECO:0000259" key="8">
    <source>
        <dbReference type="PROSITE" id="PS50888"/>
    </source>
</evidence>
<dbReference type="Pfam" id="PF00010">
    <property type="entry name" value="HLH"/>
    <property type="match status" value="1"/>
</dbReference>
<name>A0A9D5CCR2_9LILI</name>
<dbReference type="AlphaFoldDB" id="A0A9D5CCR2"/>
<evidence type="ECO:0000256" key="3">
    <source>
        <dbReference type="ARBA" id="ARBA00023015"/>
    </source>
</evidence>
<keyword evidence="6" id="KW-0539">Nucleus</keyword>
<keyword evidence="10" id="KW-1185">Reference proteome</keyword>
<comment type="subcellular location">
    <subcellularLocation>
        <location evidence="1">Nucleus</location>
    </subcellularLocation>
</comment>
<dbReference type="Gene3D" id="4.10.280.10">
    <property type="entry name" value="Helix-loop-helix DNA-binding domain"/>
    <property type="match status" value="1"/>
</dbReference>
<evidence type="ECO:0000313" key="9">
    <source>
        <dbReference type="EMBL" id="KAJ0970544.1"/>
    </source>
</evidence>
<evidence type="ECO:0000256" key="7">
    <source>
        <dbReference type="SAM" id="MobiDB-lite"/>
    </source>
</evidence>
<feature type="compositionally biased region" description="Basic and acidic residues" evidence="7">
    <location>
        <begin position="285"/>
        <end position="294"/>
    </location>
</feature>
<dbReference type="InterPro" id="IPR047265">
    <property type="entry name" value="PIF1-like_bHLH"/>
</dbReference>
<dbReference type="OrthoDB" id="71302at2759"/>
<feature type="region of interest" description="Disordered" evidence="7">
    <location>
        <begin position="209"/>
        <end position="294"/>
    </location>
</feature>
<evidence type="ECO:0000256" key="5">
    <source>
        <dbReference type="ARBA" id="ARBA00023163"/>
    </source>
</evidence>
<keyword evidence="3" id="KW-0805">Transcription regulation</keyword>
<dbReference type="FunFam" id="4.10.280.10:FF:000059">
    <property type="entry name" value="transcription factor UNE10 isoform X1"/>
    <property type="match status" value="1"/>
</dbReference>
<reference evidence="9" key="1">
    <citation type="submission" date="2021-03" db="EMBL/GenBank/DDBJ databases">
        <authorList>
            <person name="Li Z."/>
            <person name="Yang C."/>
        </authorList>
    </citation>
    <scope>NUCLEOTIDE SEQUENCE</scope>
    <source>
        <strain evidence="9">Dzin_1.0</strain>
        <tissue evidence="9">Leaf</tissue>
    </source>
</reference>
<dbReference type="SMART" id="SM00353">
    <property type="entry name" value="HLH"/>
    <property type="match status" value="1"/>
</dbReference>
<dbReference type="PANTHER" id="PTHR45855">
    <property type="entry name" value="TRANSCRIPTION FACTOR PIF1-RELATED"/>
    <property type="match status" value="1"/>
</dbReference>
<dbReference type="SUPFAM" id="SSF47459">
    <property type="entry name" value="HLH, helix-loop-helix DNA-binding domain"/>
    <property type="match status" value="1"/>
</dbReference>
<feature type="region of interest" description="Disordered" evidence="7">
    <location>
        <begin position="145"/>
        <end position="190"/>
    </location>
</feature>
<feature type="domain" description="BHLH" evidence="8">
    <location>
        <begin position="278"/>
        <end position="327"/>
    </location>
</feature>
<dbReference type="InterPro" id="IPR031066">
    <property type="entry name" value="bHLH_ALC-like_plant"/>
</dbReference>
<feature type="compositionally biased region" description="Basic residues" evidence="7">
    <location>
        <begin position="25"/>
        <end position="36"/>
    </location>
</feature>
<evidence type="ECO:0000256" key="1">
    <source>
        <dbReference type="ARBA" id="ARBA00004123"/>
    </source>
</evidence>
<dbReference type="GO" id="GO:0046983">
    <property type="term" value="F:protein dimerization activity"/>
    <property type="evidence" value="ECO:0007669"/>
    <property type="project" value="InterPro"/>
</dbReference>
<reference evidence="9" key="2">
    <citation type="journal article" date="2022" name="Hortic Res">
        <title>The genome of Dioscorea zingiberensis sheds light on the biosynthesis, origin and evolution of the medicinally important diosgenin saponins.</title>
        <authorList>
            <person name="Li Y."/>
            <person name="Tan C."/>
            <person name="Li Z."/>
            <person name="Guo J."/>
            <person name="Li S."/>
            <person name="Chen X."/>
            <person name="Wang C."/>
            <person name="Dai X."/>
            <person name="Yang H."/>
            <person name="Song W."/>
            <person name="Hou L."/>
            <person name="Xu J."/>
            <person name="Tong Z."/>
            <person name="Xu A."/>
            <person name="Yuan X."/>
            <person name="Wang W."/>
            <person name="Yang Q."/>
            <person name="Chen L."/>
            <person name="Sun Z."/>
            <person name="Wang K."/>
            <person name="Pan B."/>
            <person name="Chen J."/>
            <person name="Bao Y."/>
            <person name="Liu F."/>
            <person name="Qi X."/>
            <person name="Gang D.R."/>
            <person name="Wen J."/>
            <person name="Li J."/>
        </authorList>
    </citation>
    <scope>NUCLEOTIDE SEQUENCE</scope>
    <source>
        <strain evidence="9">Dzin_1.0</strain>
    </source>
</reference>
<keyword evidence="5" id="KW-0804">Transcription</keyword>
<keyword evidence="4" id="KW-0238">DNA-binding</keyword>
<evidence type="ECO:0000256" key="2">
    <source>
        <dbReference type="ARBA" id="ARBA00005510"/>
    </source>
</evidence>
<sequence>MSQRVPSCDMDETPNITSKASPPLLHRHNHRHHHHPPSNAPHASTDYEVAELTWENGNVAMHGHGHARITKPIAKYPTSGTAGSGVAWDKQHQNGTLESIVDQATGTQLQALSPATPSFISWLGGAHPHVATAVDALVPCSNSFGHHAQETSDPVPNLPSVAGSSGDGRGKGRKRARGGEGGWACASQGSAAPTVVTLDDTCELYGGEDVGFTTTSSPDGEAEDRGGSPDTENTSFGGHDSFSHSKRSQKRDAVADEEGDKANKRALGVSSLSTKRSRAAAIHNQSERKRRDRINEKMRTLQKLVPNSSKTDKASMLDEVIDYLKQLQAQVQMMSRMSSIPQMMMPMTMPHLQMSMMANMAHMAQMAQMGLGLGMMDMTNLTRTAHAGIPPLLHPSAFTALSGGSWEPSSDRMQPPGGPVPSDPFSAFVAHSTQSVNMDVYSKMAALYQQLYQQQQQPPPPPPKSST</sequence>
<dbReference type="EMBL" id="JAGGNH010000005">
    <property type="protein sequence ID" value="KAJ0970544.1"/>
    <property type="molecule type" value="Genomic_DNA"/>
</dbReference>
<dbReference type="PROSITE" id="PS50888">
    <property type="entry name" value="BHLH"/>
    <property type="match status" value="1"/>
</dbReference>
<feature type="region of interest" description="Disordered" evidence="7">
    <location>
        <begin position="1"/>
        <end position="43"/>
    </location>
</feature>
<comment type="caution">
    <text evidence="9">The sequence shown here is derived from an EMBL/GenBank/DDBJ whole genome shotgun (WGS) entry which is preliminary data.</text>
</comment>
<evidence type="ECO:0000313" key="10">
    <source>
        <dbReference type="Proteomes" id="UP001085076"/>
    </source>
</evidence>
<organism evidence="9 10">
    <name type="scientific">Dioscorea zingiberensis</name>
    <dbReference type="NCBI Taxonomy" id="325984"/>
    <lineage>
        <taxon>Eukaryota</taxon>
        <taxon>Viridiplantae</taxon>
        <taxon>Streptophyta</taxon>
        <taxon>Embryophyta</taxon>
        <taxon>Tracheophyta</taxon>
        <taxon>Spermatophyta</taxon>
        <taxon>Magnoliopsida</taxon>
        <taxon>Liliopsida</taxon>
        <taxon>Dioscoreales</taxon>
        <taxon>Dioscoreaceae</taxon>
        <taxon>Dioscorea</taxon>
    </lineage>
</organism>
<protein>
    <recommendedName>
        <fullName evidence="8">BHLH domain-containing protein</fullName>
    </recommendedName>
</protein>
<proteinExistence type="inferred from homology"/>
<evidence type="ECO:0000256" key="6">
    <source>
        <dbReference type="ARBA" id="ARBA00023242"/>
    </source>
</evidence>
<evidence type="ECO:0000256" key="4">
    <source>
        <dbReference type="ARBA" id="ARBA00023125"/>
    </source>
</evidence>
<feature type="region of interest" description="Disordered" evidence="7">
    <location>
        <begin position="403"/>
        <end position="426"/>
    </location>
</feature>